<keyword evidence="1" id="KW-1133">Transmembrane helix</keyword>
<proteinExistence type="predicted"/>
<protein>
    <submittedName>
        <fullName evidence="2">Uncharacterized protein</fullName>
    </submittedName>
</protein>
<organism evidence="2 3">
    <name type="scientific">Candidatus Gemmiger avistercoris</name>
    <dbReference type="NCBI Taxonomy" id="2838606"/>
    <lineage>
        <taxon>Bacteria</taxon>
        <taxon>Bacillati</taxon>
        <taxon>Bacillota</taxon>
        <taxon>Clostridia</taxon>
        <taxon>Eubacteriales</taxon>
        <taxon>Gemmiger</taxon>
    </lineage>
</organism>
<evidence type="ECO:0000256" key="1">
    <source>
        <dbReference type="SAM" id="Phobius"/>
    </source>
</evidence>
<gene>
    <name evidence="2" type="ORF">H9724_03425</name>
</gene>
<comment type="caution">
    <text evidence="2">The sequence shown here is derived from an EMBL/GenBank/DDBJ whole genome shotgun (WGS) entry which is preliminary data.</text>
</comment>
<dbReference type="EMBL" id="DXBF01000030">
    <property type="protein sequence ID" value="HIZ61803.1"/>
    <property type="molecule type" value="Genomic_DNA"/>
</dbReference>
<keyword evidence="1" id="KW-0472">Membrane</keyword>
<sequence>MRHIWIRGIAGILWLAAAIVNALSGLAGATLLYAALSAVFLHSAYSLWKQYRQDKGGR</sequence>
<name>A0A9D2FJ72_9FIRM</name>
<accession>A0A9D2FJ72</accession>
<dbReference type="Proteomes" id="UP000824105">
    <property type="component" value="Unassembled WGS sequence"/>
</dbReference>
<feature type="transmembrane region" description="Helical" evidence="1">
    <location>
        <begin position="32"/>
        <end position="48"/>
    </location>
</feature>
<keyword evidence="1" id="KW-0812">Transmembrane</keyword>
<evidence type="ECO:0000313" key="3">
    <source>
        <dbReference type="Proteomes" id="UP000824105"/>
    </source>
</evidence>
<reference evidence="2" key="2">
    <citation type="submission" date="2021-04" db="EMBL/GenBank/DDBJ databases">
        <authorList>
            <person name="Gilroy R."/>
        </authorList>
    </citation>
    <scope>NUCLEOTIDE SEQUENCE</scope>
    <source>
        <strain evidence="2">CHK188-11489</strain>
    </source>
</reference>
<dbReference type="AlphaFoldDB" id="A0A9D2FJ72"/>
<evidence type="ECO:0000313" key="2">
    <source>
        <dbReference type="EMBL" id="HIZ61803.1"/>
    </source>
</evidence>
<reference evidence="2" key="1">
    <citation type="journal article" date="2021" name="PeerJ">
        <title>Extensive microbial diversity within the chicken gut microbiome revealed by metagenomics and culture.</title>
        <authorList>
            <person name="Gilroy R."/>
            <person name="Ravi A."/>
            <person name="Getino M."/>
            <person name="Pursley I."/>
            <person name="Horton D.L."/>
            <person name="Alikhan N.F."/>
            <person name="Baker D."/>
            <person name="Gharbi K."/>
            <person name="Hall N."/>
            <person name="Watson M."/>
            <person name="Adriaenssens E.M."/>
            <person name="Foster-Nyarko E."/>
            <person name="Jarju S."/>
            <person name="Secka A."/>
            <person name="Antonio M."/>
            <person name="Oren A."/>
            <person name="Chaudhuri R.R."/>
            <person name="La Ragione R."/>
            <person name="Hildebrand F."/>
            <person name="Pallen M.J."/>
        </authorList>
    </citation>
    <scope>NUCLEOTIDE SEQUENCE</scope>
    <source>
        <strain evidence="2">CHK188-11489</strain>
    </source>
</reference>